<dbReference type="SUPFAM" id="SSF56801">
    <property type="entry name" value="Acetyl-CoA synthetase-like"/>
    <property type="match status" value="1"/>
</dbReference>
<reference evidence="4 5" key="1">
    <citation type="submission" date="2022-11" db="EMBL/GenBank/DDBJ databases">
        <title>Minimal conservation of predation-associated metabolite biosynthetic gene clusters underscores biosynthetic potential of Myxococcota including descriptions for ten novel species: Archangium lansinium sp. nov., Myxococcus landrumus sp. nov., Nannocystis bai.</title>
        <authorList>
            <person name="Ahearne A."/>
            <person name="Stevens C."/>
            <person name="Dowd S."/>
        </authorList>
    </citation>
    <scope>NUCLEOTIDE SEQUENCE [LARGE SCALE GENOMIC DNA]</scope>
    <source>
        <strain evidence="4 5">NCELM</strain>
    </source>
</reference>
<organism evidence="4 5">
    <name type="scientific">Nannocystis radixulma</name>
    <dbReference type="NCBI Taxonomy" id="2995305"/>
    <lineage>
        <taxon>Bacteria</taxon>
        <taxon>Pseudomonadati</taxon>
        <taxon>Myxococcota</taxon>
        <taxon>Polyangia</taxon>
        <taxon>Nannocystales</taxon>
        <taxon>Nannocystaceae</taxon>
        <taxon>Nannocystis</taxon>
    </lineage>
</organism>
<dbReference type="InterPro" id="IPR042099">
    <property type="entry name" value="ANL_N_sf"/>
</dbReference>
<dbReference type="InterPro" id="IPR039556">
    <property type="entry name" value="ICL/PEPM"/>
</dbReference>
<dbReference type="SUPFAM" id="SSF51621">
    <property type="entry name" value="Phosphoenolpyruvate/pyruvate domain"/>
    <property type="match status" value="1"/>
</dbReference>
<dbReference type="CDD" id="cd00377">
    <property type="entry name" value="ICL_PEPM"/>
    <property type="match status" value="1"/>
</dbReference>
<dbReference type="Gene3D" id="3.20.20.60">
    <property type="entry name" value="Phosphoenolpyruvate-binding domains"/>
    <property type="match status" value="1"/>
</dbReference>
<sequence length="801" mass="85915">MSKRVELRRLLAGPRPLAIAGVSDGLSARIAERAGFAGLWASGFAISASKCLPDVGLISLHEHLAATAAIVAATGVPVIADIDDGFGDAINVVRAVREYEAAGAAAVCLEDNQHPKRNSLYAGLDRKLVDCEVFARKIEAARDSRRDPQFVVVARTEALVAGLGQAEAYRRARAYAEAGADVVLVHSKASTPAPILEFGRRWDLPVPLAAVPSTYPGVSEEELYAAGYRLIVFANQGLRAAVAAMERTFRALATSRSAAAVEDAVSPLSDIFALVDYEEIGRLNARYIDHSPRDSENLFYRLLIGNPDARPERPALRTASLQLSYGELTDAVRGIARQLLAAGVGAGERVALRLRNSIEYVALFLGTTAIGAIVVPIDPGAGDERSQLIVKDSAPRFCLVHEGEAGPAEVACHAVVIDGASKHAVFEPPLPRVAVEAPLPAVADNADACILYSAGSTGRPKGVVLGHRHFLAIARSLSQVVGMGPEHRDLILSPMTHSGGWQRVTSTLLRGGTVVVFEGMFSVAALVEDLARFAITGFFTTPPVLRTILRAGPGKFAGLPDALRSIEIASAPVTAAELAQLAELFPNIDIYLQYGLTECSRALILDARKYPHKLHTVGLPTRGVEVVVCGEDGRALPPGQEGEILLRAPQRTDHYWNLPDLNASCFRDGWLLTGDFGVRDDDGFVSYRGRRDDRINCGGMSYFPAEVELLLGALPGVKDALVAGVPDPQRLLTDVPWIFVVPHNPEAWSVREFMVHARARLPAHMVPRNVVIVPAIPLTPSGKPDRRETVRRYGPEQAGTT</sequence>
<dbReference type="InterPro" id="IPR020845">
    <property type="entry name" value="AMP-binding_CS"/>
</dbReference>
<protein>
    <submittedName>
        <fullName evidence="4">AMP-binding protein</fullName>
    </submittedName>
</protein>
<dbReference type="Proteomes" id="UP001217838">
    <property type="component" value="Unassembled WGS sequence"/>
</dbReference>
<dbReference type="PANTHER" id="PTHR43767:SF1">
    <property type="entry name" value="NONRIBOSOMAL PEPTIDE SYNTHASE PES1 (EUROFUNG)-RELATED"/>
    <property type="match status" value="1"/>
</dbReference>
<proteinExistence type="predicted"/>
<feature type="region of interest" description="Disordered" evidence="1">
    <location>
        <begin position="781"/>
        <end position="801"/>
    </location>
</feature>
<comment type="caution">
    <text evidence="4">The sequence shown here is derived from an EMBL/GenBank/DDBJ whole genome shotgun (WGS) entry which is preliminary data.</text>
</comment>
<dbReference type="PANTHER" id="PTHR43767">
    <property type="entry name" value="LONG-CHAIN-FATTY-ACID--COA LIGASE"/>
    <property type="match status" value="1"/>
</dbReference>
<evidence type="ECO:0000313" key="5">
    <source>
        <dbReference type="Proteomes" id="UP001217838"/>
    </source>
</evidence>
<dbReference type="InterPro" id="IPR025110">
    <property type="entry name" value="AMP-bd_C"/>
</dbReference>
<accession>A0ABT5B211</accession>
<gene>
    <name evidence="4" type="ORF">POL58_10280</name>
</gene>
<dbReference type="Pfam" id="PF13714">
    <property type="entry name" value="PEP_mutase"/>
    <property type="match status" value="1"/>
</dbReference>
<evidence type="ECO:0000256" key="1">
    <source>
        <dbReference type="SAM" id="MobiDB-lite"/>
    </source>
</evidence>
<dbReference type="PROSITE" id="PS00455">
    <property type="entry name" value="AMP_BINDING"/>
    <property type="match status" value="1"/>
</dbReference>
<evidence type="ECO:0000259" key="3">
    <source>
        <dbReference type="Pfam" id="PF13193"/>
    </source>
</evidence>
<keyword evidence="5" id="KW-1185">Reference proteome</keyword>
<dbReference type="EMBL" id="JAQNDN010000003">
    <property type="protein sequence ID" value="MDC0668127.1"/>
    <property type="molecule type" value="Genomic_DNA"/>
</dbReference>
<evidence type="ECO:0000259" key="2">
    <source>
        <dbReference type="Pfam" id="PF00501"/>
    </source>
</evidence>
<dbReference type="Gene3D" id="3.30.300.30">
    <property type="match status" value="1"/>
</dbReference>
<dbReference type="InterPro" id="IPR040442">
    <property type="entry name" value="Pyrv_kinase-like_dom_sf"/>
</dbReference>
<dbReference type="Pfam" id="PF13193">
    <property type="entry name" value="AMP-binding_C"/>
    <property type="match status" value="1"/>
</dbReference>
<feature type="compositionally biased region" description="Basic and acidic residues" evidence="1">
    <location>
        <begin position="783"/>
        <end position="794"/>
    </location>
</feature>
<dbReference type="InterPro" id="IPR050237">
    <property type="entry name" value="ATP-dep_AMP-bd_enzyme"/>
</dbReference>
<dbReference type="InterPro" id="IPR000873">
    <property type="entry name" value="AMP-dep_synth/lig_dom"/>
</dbReference>
<name>A0ABT5B211_9BACT</name>
<dbReference type="Pfam" id="PF00501">
    <property type="entry name" value="AMP-binding"/>
    <property type="match status" value="1"/>
</dbReference>
<evidence type="ECO:0000313" key="4">
    <source>
        <dbReference type="EMBL" id="MDC0668127.1"/>
    </source>
</evidence>
<feature type="domain" description="AMP-binding enzyme C-terminal" evidence="3">
    <location>
        <begin position="706"/>
        <end position="783"/>
    </location>
</feature>
<dbReference type="RefSeq" id="WP_271996951.1">
    <property type="nucleotide sequence ID" value="NZ_JAQNDN010000003.1"/>
</dbReference>
<dbReference type="Gene3D" id="3.40.50.12780">
    <property type="entry name" value="N-terminal domain of ligase-like"/>
    <property type="match status" value="1"/>
</dbReference>
<dbReference type="InterPro" id="IPR045851">
    <property type="entry name" value="AMP-bd_C_sf"/>
</dbReference>
<dbReference type="InterPro" id="IPR015813">
    <property type="entry name" value="Pyrv/PenolPyrv_kinase-like_dom"/>
</dbReference>
<feature type="domain" description="AMP-dependent synthetase/ligase" evidence="2">
    <location>
        <begin position="308"/>
        <end position="656"/>
    </location>
</feature>